<comment type="caution">
    <text evidence="2">The sequence shown here is derived from an EMBL/GenBank/DDBJ whole genome shotgun (WGS) entry which is preliminary data.</text>
</comment>
<dbReference type="InterPro" id="IPR004360">
    <property type="entry name" value="Glyas_Fos-R_dOase_dom"/>
</dbReference>
<dbReference type="InterPro" id="IPR037523">
    <property type="entry name" value="VOC_core"/>
</dbReference>
<keyword evidence="3" id="KW-1185">Reference proteome</keyword>
<dbReference type="InterPro" id="IPR029068">
    <property type="entry name" value="Glyas_Bleomycin-R_OHBP_Dase"/>
</dbReference>
<dbReference type="EMBL" id="JBHTBF010000002">
    <property type="protein sequence ID" value="MFC7316312.1"/>
    <property type="molecule type" value="Genomic_DNA"/>
</dbReference>
<dbReference type="SUPFAM" id="SSF54593">
    <property type="entry name" value="Glyoxalase/Bleomycin resistance protein/Dihydroxybiphenyl dioxygenase"/>
    <property type="match status" value="1"/>
</dbReference>
<proteinExistence type="predicted"/>
<dbReference type="Gene3D" id="3.10.180.10">
    <property type="entry name" value="2,3-Dihydroxybiphenyl 1,2-Dioxygenase, domain 1"/>
    <property type="match status" value="1"/>
</dbReference>
<name>A0ABD6A7J6_9EURY</name>
<feature type="domain" description="VOC" evidence="1">
    <location>
        <begin position="13"/>
        <end position="133"/>
    </location>
</feature>
<organism evidence="2 3">
    <name type="scientific">Halomarina halobia</name>
    <dbReference type="NCBI Taxonomy" id="3033386"/>
    <lineage>
        <taxon>Archaea</taxon>
        <taxon>Methanobacteriati</taxon>
        <taxon>Methanobacteriota</taxon>
        <taxon>Stenosarchaea group</taxon>
        <taxon>Halobacteria</taxon>
        <taxon>Halobacteriales</taxon>
        <taxon>Natronomonadaceae</taxon>
        <taxon>Halomarina</taxon>
    </lineage>
</organism>
<reference evidence="2 3" key="1">
    <citation type="journal article" date="2019" name="Int. J. Syst. Evol. Microbiol.">
        <title>The Global Catalogue of Microorganisms (GCM) 10K type strain sequencing project: providing services to taxonomists for standard genome sequencing and annotation.</title>
        <authorList>
            <consortium name="The Broad Institute Genomics Platform"/>
            <consortium name="The Broad Institute Genome Sequencing Center for Infectious Disease"/>
            <person name="Wu L."/>
            <person name="Ma J."/>
        </authorList>
    </citation>
    <scope>NUCLEOTIDE SEQUENCE [LARGE SCALE GENOMIC DNA]</scope>
    <source>
        <strain evidence="2 3">PSR21</strain>
    </source>
</reference>
<gene>
    <name evidence="2" type="ORF">ACFQPE_05810</name>
</gene>
<evidence type="ECO:0000313" key="2">
    <source>
        <dbReference type="EMBL" id="MFC7316312.1"/>
    </source>
</evidence>
<protein>
    <submittedName>
        <fullName evidence="2">VOC family protein</fullName>
    </submittedName>
</protein>
<sequence>MTEPDASRARLVGINHVALEVGDVEAALDFYGSIFEFELRGRTASAAFLDAGDQFLALTEANGPADGRDAHRHFGLVVDDPSAVEDRLAALGVERLSGRDLDFRDPWGNRVQVVAYEAVQFTKAEHVLRAMGLSELEKSESALAELSEKGMAPE</sequence>
<evidence type="ECO:0000259" key="1">
    <source>
        <dbReference type="PROSITE" id="PS51819"/>
    </source>
</evidence>
<dbReference type="RefSeq" id="WP_276304429.1">
    <property type="nucleotide sequence ID" value="NZ_CP119992.1"/>
</dbReference>
<evidence type="ECO:0000313" key="3">
    <source>
        <dbReference type="Proteomes" id="UP001596547"/>
    </source>
</evidence>
<dbReference type="AlphaFoldDB" id="A0ABD6A7J6"/>
<dbReference type="PROSITE" id="PS51819">
    <property type="entry name" value="VOC"/>
    <property type="match status" value="1"/>
</dbReference>
<accession>A0ABD6A7J6</accession>
<dbReference type="CDD" id="cd06587">
    <property type="entry name" value="VOC"/>
    <property type="match status" value="1"/>
</dbReference>
<dbReference type="Proteomes" id="UP001596547">
    <property type="component" value="Unassembled WGS sequence"/>
</dbReference>
<dbReference type="GeneID" id="79313970"/>
<dbReference type="Pfam" id="PF00903">
    <property type="entry name" value="Glyoxalase"/>
    <property type="match status" value="1"/>
</dbReference>